<evidence type="ECO:0000313" key="12">
    <source>
        <dbReference type="Proteomes" id="UP000199071"/>
    </source>
</evidence>
<dbReference type="Proteomes" id="UP000199071">
    <property type="component" value="Unassembled WGS sequence"/>
</dbReference>
<accession>A0A1G6AHA4</accession>
<evidence type="ECO:0000256" key="3">
    <source>
        <dbReference type="ARBA" id="ARBA00004892"/>
    </source>
</evidence>
<comment type="similarity">
    <text evidence="4 9">Belongs to the mannonate dehydratase family.</text>
</comment>
<organism evidence="11 12">
    <name type="scientific">Bauldia litoralis</name>
    <dbReference type="NCBI Taxonomy" id="665467"/>
    <lineage>
        <taxon>Bacteria</taxon>
        <taxon>Pseudomonadati</taxon>
        <taxon>Pseudomonadota</taxon>
        <taxon>Alphaproteobacteria</taxon>
        <taxon>Hyphomicrobiales</taxon>
        <taxon>Kaistiaceae</taxon>
        <taxon>Bauldia</taxon>
    </lineage>
</organism>
<evidence type="ECO:0000256" key="2">
    <source>
        <dbReference type="ARBA" id="ARBA00002713"/>
    </source>
</evidence>
<dbReference type="GO" id="GO:0008198">
    <property type="term" value="F:ferrous iron binding"/>
    <property type="evidence" value="ECO:0007669"/>
    <property type="project" value="TreeGrafter"/>
</dbReference>
<comment type="pathway">
    <text evidence="3 9">Carbohydrate metabolism; pentose and glucuronate interconversion.</text>
</comment>
<protein>
    <recommendedName>
        <fullName evidence="5 9">Mannonate dehydratase</fullName>
        <ecNumber evidence="5 9">4.2.1.8</ecNumber>
    </recommendedName>
    <alternativeName>
        <fullName evidence="9">D-mannonate hydro-lyase</fullName>
    </alternativeName>
</protein>
<sequence length="391" mass="43422">MEKTWRWFGPKDPIPLAHVREAGATGIVTALHQIPGGTAWDDAAIAERKGLIEAAGLRWSVVESIPVTNAIKARTDEWRHDVDAWKDTLRALGRAGMDTVCYNFMPIVDWTRTDLAWPLKSGLALRFDIVDFAAYDVFVLQRDDAGDDYEAATLADAEARFATMPDARKEELERIILAGLPGSDFAYDRAKFLDLLKVYDRMGRDELLQSLTEFLEEVVPVAEENGIRLGIHPDDPPFPLFGLPRIVSTESDIGTLLDAYDSPSNGLTFCVGSYGSRGDNDLNEMIRAFAPRINFLHFRNVTIDAPGVFYEDEHLAGRADMVSLSAAILDEEDRRREEGRTDTAIPMRPDHGHLLAGDPVRNANPGYSYVGRLKGLAELSGIIHTLTAIRQ</sequence>
<dbReference type="EC" id="4.2.1.8" evidence="5 9"/>
<reference evidence="11 12" key="1">
    <citation type="submission" date="2016-10" db="EMBL/GenBank/DDBJ databases">
        <authorList>
            <person name="de Groot N.N."/>
        </authorList>
    </citation>
    <scope>NUCLEOTIDE SEQUENCE [LARGE SCALE GENOMIC DNA]</scope>
    <source>
        <strain evidence="11 12">ATCC 35022</strain>
    </source>
</reference>
<dbReference type="GO" id="GO:0008927">
    <property type="term" value="F:mannonate dehydratase activity"/>
    <property type="evidence" value="ECO:0007669"/>
    <property type="project" value="UniProtKB-UniRule"/>
</dbReference>
<keyword evidence="8 9" id="KW-0456">Lyase</keyword>
<comment type="cofactor">
    <cofactor evidence="9">
        <name>Fe(2+)</name>
        <dbReference type="ChEBI" id="CHEBI:29033"/>
    </cofactor>
    <cofactor evidence="9">
        <name>Mn(2+)</name>
        <dbReference type="ChEBI" id="CHEBI:29035"/>
    </cofactor>
</comment>
<keyword evidence="6 9" id="KW-0408">Iron</keyword>
<evidence type="ECO:0000256" key="8">
    <source>
        <dbReference type="ARBA" id="ARBA00023239"/>
    </source>
</evidence>
<keyword evidence="12" id="KW-1185">Reference proteome</keyword>
<dbReference type="PANTHER" id="PTHR30387:SF2">
    <property type="entry name" value="MANNONATE DEHYDRATASE"/>
    <property type="match status" value="1"/>
</dbReference>
<dbReference type="GO" id="GO:0042840">
    <property type="term" value="P:D-glucuronate catabolic process"/>
    <property type="evidence" value="ECO:0007669"/>
    <property type="project" value="TreeGrafter"/>
</dbReference>
<feature type="region of interest" description="Disordered" evidence="10">
    <location>
        <begin position="333"/>
        <end position="352"/>
    </location>
</feature>
<comment type="function">
    <text evidence="2 9">Catalyzes the dehydration of D-mannonate.</text>
</comment>
<evidence type="ECO:0000256" key="10">
    <source>
        <dbReference type="SAM" id="MobiDB-lite"/>
    </source>
</evidence>
<gene>
    <name evidence="9" type="primary">uxuA</name>
    <name evidence="11" type="ORF">SAMN02982931_00612</name>
</gene>
<evidence type="ECO:0000256" key="9">
    <source>
        <dbReference type="HAMAP-Rule" id="MF_00106"/>
    </source>
</evidence>
<proteinExistence type="inferred from homology"/>
<evidence type="ECO:0000313" key="11">
    <source>
        <dbReference type="EMBL" id="SDB07739.1"/>
    </source>
</evidence>
<dbReference type="PANTHER" id="PTHR30387">
    <property type="entry name" value="MANNONATE DEHYDRATASE"/>
    <property type="match status" value="1"/>
</dbReference>
<evidence type="ECO:0000256" key="1">
    <source>
        <dbReference type="ARBA" id="ARBA00001794"/>
    </source>
</evidence>
<dbReference type="OrthoDB" id="9780250at2"/>
<dbReference type="UniPathway" id="UPA00246"/>
<dbReference type="RefSeq" id="WP_090874704.1">
    <property type="nucleotide sequence ID" value="NZ_FMXQ01000001.1"/>
</dbReference>
<dbReference type="HAMAP" id="MF_00106">
    <property type="entry name" value="UxuA"/>
    <property type="match status" value="1"/>
</dbReference>
<dbReference type="InterPro" id="IPR036237">
    <property type="entry name" value="Xyl_isomerase-like_sf"/>
</dbReference>
<evidence type="ECO:0000256" key="5">
    <source>
        <dbReference type="ARBA" id="ARBA00012927"/>
    </source>
</evidence>
<evidence type="ECO:0000256" key="4">
    <source>
        <dbReference type="ARBA" id="ARBA00007389"/>
    </source>
</evidence>
<evidence type="ECO:0000256" key="6">
    <source>
        <dbReference type="ARBA" id="ARBA00023004"/>
    </source>
</evidence>
<keyword evidence="7 9" id="KW-0464">Manganese</keyword>
<dbReference type="InterPro" id="IPR004628">
    <property type="entry name" value="Man_deHydtase"/>
</dbReference>
<dbReference type="EMBL" id="FMXQ01000001">
    <property type="protein sequence ID" value="SDB07739.1"/>
    <property type="molecule type" value="Genomic_DNA"/>
</dbReference>
<dbReference type="GO" id="GO:0030145">
    <property type="term" value="F:manganese ion binding"/>
    <property type="evidence" value="ECO:0007669"/>
    <property type="project" value="TreeGrafter"/>
</dbReference>
<dbReference type="Pfam" id="PF03786">
    <property type="entry name" value="UxuA"/>
    <property type="match status" value="1"/>
</dbReference>
<dbReference type="Gene3D" id="3.20.20.150">
    <property type="entry name" value="Divalent-metal-dependent TIM barrel enzymes"/>
    <property type="match status" value="1"/>
</dbReference>
<evidence type="ECO:0000256" key="7">
    <source>
        <dbReference type="ARBA" id="ARBA00023211"/>
    </source>
</evidence>
<dbReference type="PIRSF" id="PIRSF016049">
    <property type="entry name" value="Man_dehyd"/>
    <property type="match status" value="1"/>
</dbReference>
<comment type="catalytic activity">
    <reaction evidence="1 9">
        <text>D-mannonate = 2-dehydro-3-deoxy-D-gluconate + H2O</text>
        <dbReference type="Rhea" id="RHEA:20097"/>
        <dbReference type="ChEBI" id="CHEBI:15377"/>
        <dbReference type="ChEBI" id="CHEBI:17767"/>
        <dbReference type="ChEBI" id="CHEBI:57990"/>
        <dbReference type="EC" id="4.2.1.8"/>
    </reaction>
</comment>
<name>A0A1G6AHA4_9HYPH</name>
<dbReference type="NCBIfam" id="NF003027">
    <property type="entry name" value="PRK03906.1"/>
    <property type="match status" value="1"/>
</dbReference>
<dbReference type="STRING" id="665467.SAMN02982931_00612"/>
<dbReference type="AlphaFoldDB" id="A0A1G6AHA4"/>
<dbReference type="SUPFAM" id="SSF51658">
    <property type="entry name" value="Xylose isomerase-like"/>
    <property type="match status" value="1"/>
</dbReference>
<dbReference type="NCBIfam" id="TIGR00695">
    <property type="entry name" value="uxuA"/>
    <property type="match status" value="1"/>
</dbReference>